<organism evidence="1">
    <name type="scientific">viral metagenome</name>
    <dbReference type="NCBI Taxonomy" id="1070528"/>
    <lineage>
        <taxon>unclassified sequences</taxon>
        <taxon>metagenomes</taxon>
        <taxon>organismal metagenomes</taxon>
    </lineage>
</organism>
<dbReference type="EMBL" id="MN739733">
    <property type="protein sequence ID" value="QHT23606.1"/>
    <property type="molecule type" value="Genomic_DNA"/>
</dbReference>
<reference evidence="1" key="1">
    <citation type="journal article" date="2020" name="Nature">
        <title>Giant virus diversity and host interactions through global metagenomics.</title>
        <authorList>
            <person name="Schulz F."/>
            <person name="Roux S."/>
            <person name="Paez-Espino D."/>
            <person name="Jungbluth S."/>
            <person name="Walsh D.A."/>
            <person name="Denef V.J."/>
            <person name="McMahon K.D."/>
            <person name="Konstantinidis K.T."/>
            <person name="Eloe-Fadrosh E.A."/>
            <person name="Kyrpides N.C."/>
            <person name="Woyke T."/>
        </authorList>
    </citation>
    <scope>NUCLEOTIDE SEQUENCE</scope>
    <source>
        <strain evidence="1">GVMAG-M-3300023179-116</strain>
    </source>
</reference>
<evidence type="ECO:0000313" key="1">
    <source>
        <dbReference type="EMBL" id="QHT23606.1"/>
    </source>
</evidence>
<protein>
    <submittedName>
        <fullName evidence="1">Uncharacterized protein</fullName>
    </submittedName>
</protein>
<dbReference type="AlphaFoldDB" id="A0A6C0E3A7"/>
<accession>A0A6C0E3A7</accession>
<proteinExistence type="predicted"/>
<name>A0A6C0E3A7_9ZZZZ</name>
<sequence>MLKKLVVLFESKQYGWITYSTTGSDAKRILSVNNKYDIFYIFDCDIEKQYPYTMKLKLPLNNNYNCNTIHLV</sequence>